<feature type="active site" description="Charge relay system" evidence="10">
    <location>
        <position position="156"/>
    </location>
</feature>
<keyword evidence="5 10" id="KW-0436">Ligase</keyword>
<dbReference type="GO" id="GO:0050566">
    <property type="term" value="F:asparaginyl-tRNA synthase (glutamine-hydrolyzing) activity"/>
    <property type="evidence" value="ECO:0007669"/>
    <property type="project" value="UniProtKB-EC"/>
</dbReference>
<dbReference type="EC" id="6.3.5.7" evidence="3 10"/>
<keyword evidence="7 10" id="KW-0067">ATP-binding</keyword>
<dbReference type="PANTHER" id="PTHR11895">
    <property type="entry name" value="TRANSAMIDASE"/>
    <property type="match status" value="1"/>
</dbReference>
<evidence type="ECO:0000259" key="11">
    <source>
        <dbReference type="Pfam" id="PF01425"/>
    </source>
</evidence>
<evidence type="ECO:0000256" key="9">
    <source>
        <dbReference type="ARBA" id="ARBA00047407"/>
    </source>
</evidence>
<comment type="catalytic activity">
    <reaction evidence="9 10">
        <text>L-glutamyl-tRNA(Gln) + L-glutamine + ATP + H2O = L-glutaminyl-tRNA(Gln) + L-glutamate + ADP + phosphate + H(+)</text>
        <dbReference type="Rhea" id="RHEA:17521"/>
        <dbReference type="Rhea" id="RHEA-COMP:9681"/>
        <dbReference type="Rhea" id="RHEA-COMP:9684"/>
        <dbReference type="ChEBI" id="CHEBI:15377"/>
        <dbReference type="ChEBI" id="CHEBI:15378"/>
        <dbReference type="ChEBI" id="CHEBI:29985"/>
        <dbReference type="ChEBI" id="CHEBI:30616"/>
        <dbReference type="ChEBI" id="CHEBI:43474"/>
        <dbReference type="ChEBI" id="CHEBI:58359"/>
        <dbReference type="ChEBI" id="CHEBI:78520"/>
        <dbReference type="ChEBI" id="CHEBI:78521"/>
        <dbReference type="ChEBI" id="CHEBI:456216"/>
        <dbReference type="EC" id="6.3.5.7"/>
    </reaction>
</comment>
<reference evidence="12 13" key="1">
    <citation type="submission" date="2020-08" db="EMBL/GenBank/DDBJ databases">
        <title>Functional genomics of gut bacteria from endangered species of beetles.</title>
        <authorList>
            <person name="Carlos-Shanley C."/>
        </authorList>
    </citation>
    <scope>NUCLEOTIDE SEQUENCE [LARGE SCALE GENOMIC DNA]</scope>
    <source>
        <strain evidence="12 13">S00124</strain>
    </source>
</reference>
<comment type="function">
    <text evidence="10">Allows the formation of correctly charged Gln-tRNA(Gln) through the transamidation of misacylated Glu-tRNA(Gln) in organisms which lack glutaminyl-tRNA synthetase. The reaction takes place in the presence of glutamine and ATP through an activated gamma-phospho-Glu-tRNA(Gln).</text>
</comment>
<evidence type="ECO:0000256" key="2">
    <source>
        <dbReference type="ARBA" id="ARBA00011123"/>
    </source>
</evidence>
<dbReference type="Proteomes" id="UP000562492">
    <property type="component" value="Unassembled WGS sequence"/>
</dbReference>
<evidence type="ECO:0000256" key="5">
    <source>
        <dbReference type="ARBA" id="ARBA00022598"/>
    </source>
</evidence>
<dbReference type="SUPFAM" id="SSF75304">
    <property type="entry name" value="Amidase signature (AS) enzymes"/>
    <property type="match status" value="1"/>
</dbReference>
<feature type="active site" description="Charge relay system" evidence="10">
    <location>
        <position position="81"/>
    </location>
</feature>
<gene>
    <name evidence="10" type="primary">gatA</name>
    <name evidence="12" type="ORF">HNP33_000434</name>
</gene>
<dbReference type="Pfam" id="PF01425">
    <property type="entry name" value="Amidase"/>
    <property type="match status" value="1"/>
</dbReference>
<dbReference type="EMBL" id="JACHKZ010000002">
    <property type="protein sequence ID" value="MBB6576386.1"/>
    <property type="molecule type" value="Genomic_DNA"/>
</dbReference>
<dbReference type="InterPro" id="IPR004412">
    <property type="entry name" value="GatA"/>
</dbReference>
<evidence type="ECO:0000256" key="6">
    <source>
        <dbReference type="ARBA" id="ARBA00022741"/>
    </source>
</evidence>
<comment type="subunit">
    <text evidence="2 10">Heterotrimer of A, B and C subunits.</text>
</comment>
<dbReference type="NCBIfam" id="TIGR00132">
    <property type="entry name" value="gatA"/>
    <property type="match status" value="1"/>
</dbReference>
<dbReference type="RefSeq" id="WP_184704827.1">
    <property type="nucleotide sequence ID" value="NZ_JACHKZ010000002.1"/>
</dbReference>
<comment type="similarity">
    <text evidence="1 10">Belongs to the amidase family. GatA subfamily.</text>
</comment>
<dbReference type="InterPro" id="IPR020556">
    <property type="entry name" value="Amidase_CS"/>
</dbReference>
<dbReference type="InterPro" id="IPR036928">
    <property type="entry name" value="AS_sf"/>
</dbReference>
<evidence type="ECO:0000256" key="4">
    <source>
        <dbReference type="ARBA" id="ARBA00014428"/>
    </source>
</evidence>
<organism evidence="12 13">
    <name type="scientific">Comamonas odontotermitis</name>
    <dbReference type="NCBI Taxonomy" id="379895"/>
    <lineage>
        <taxon>Bacteria</taxon>
        <taxon>Pseudomonadati</taxon>
        <taxon>Pseudomonadota</taxon>
        <taxon>Betaproteobacteria</taxon>
        <taxon>Burkholderiales</taxon>
        <taxon>Comamonadaceae</taxon>
        <taxon>Comamonas</taxon>
    </lineage>
</organism>
<dbReference type="GO" id="GO:0050567">
    <property type="term" value="F:glutaminyl-tRNA synthase (glutamine-hydrolyzing) activity"/>
    <property type="evidence" value="ECO:0007669"/>
    <property type="project" value="UniProtKB-EC"/>
</dbReference>
<evidence type="ECO:0000313" key="13">
    <source>
        <dbReference type="Proteomes" id="UP000562492"/>
    </source>
</evidence>
<dbReference type="InterPro" id="IPR023631">
    <property type="entry name" value="Amidase_dom"/>
</dbReference>
<proteinExistence type="inferred from homology"/>
<name>A0ABR6RB66_9BURK</name>
<feature type="active site" description="Acyl-ester intermediate" evidence="10">
    <location>
        <position position="180"/>
    </location>
</feature>
<evidence type="ECO:0000256" key="1">
    <source>
        <dbReference type="ARBA" id="ARBA00008069"/>
    </source>
</evidence>
<dbReference type="Gene3D" id="3.90.1300.10">
    <property type="entry name" value="Amidase signature (AS) domain"/>
    <property type="match status" value="1"/>
</dbReference>
<dbReference type="HAMAP" id="MF_00120">
    <property type="entry name" value="GatA"/>
    <property type="match status" value="1"/>
</dbReference>
<comment type="caution">
    <text evidence="12">The sequence shown here is derived from an EMBL/GenBank/DDBJ whole genome shotgun (WGS) entry which is preliminary data.</text>
</comment>
<sequence>MSTPTQLHDLSVAQLAAKLQSREVSSVEAAQHFLARAKAHQNLGAYVHINEEVTLAQARAADAAIAAGTSGKLAGVPIGHKDLFVTKDFPTTAGSKMLTGYQSPFDATMVTRLAEAGAVTLGKLNMDEFAMGSANENSAIGKVSNPWDVSRVPGGSSGGSAAAVAARLAPATTGTDTGGSIRQPASFCGITGIKPTYGRASRYGMIAFASSLDQAGPMARTAEDCAILLSEMCGPDLDRDSTSLDRPAEDFTRSLGDKLDGLRIGIPAEFFGDGLSDDVRAAVDGALKEYEKLGARLVPISLPRTELSIPVYYIIAPAEASSNLSRFDGVKFGHRAKDYTDLVDMYKKTRAEGFGDEVKRRIMTGAYVLSHGYYDAYYLQAQKIRRMIADDFQAAFKDCDLIAGPAAPNVAWALGGKSDPLANYLADIYTLPASLAGLPGLSVPAGFGEGGMPVGLQLIGNYYGEAKLLNAAHQLQQATDHHLRQPAGIAK</sequence>
<dbReference type="InterPro" id="IPR000120">
    <property type="entry name" value="Amidase"/>
</dbReference>
<dbReference type="PANTHER" id="PTHR11895:SF151">
    <property type="entry name" value="GLUTAMYL-TRNA(GLN) AMIDOTRANSFERASE SUBUNIT A"/>
    <property type="match status" value="1"/>
</dbReference>
<keyword evidence="13" id="KW-1185">Reference proteome</keyword>
<keyword evidence="6 10" id="KW-0547">Nucleotide-binding</keyword>
<evidence type="ECO:0000256" key="7">
    <source>
        <dbReference type="ARBA" id="ARBA00022840"/>
    </source>
</evidence>
<dbReference type="PROSITE" id="PS00571">
    <property type="entry name" value="AMIDASES"/>
    <property type="match status" value="1"/>
</dbReference>
<protein>
    <recommendedName>
        <fullName evidence="4 10">Glutamyl-tRNA(Gln) amidotransferase subunit A</fullName>
        <shortName evidence="10">Glu-ADT subunit A</shortName>
        <ecNumber evidence="3 10">6.3.5.7</ecNumber>
    </recommendedName>
</protein>
<keyword evidence="8 10" id="KW-0648">Protein biosynthesis</keyword>
<evidence type="ECO:0000256" key="10">
    <source>
        <dbReference type="HAMAP-Rule" id="MF_00120"/>
    </source>
</evidence>
<feature type="domain" description="Amidase" evidence="11">
    <location>
        <begin position="29"/>
        <end position="469"/>
    </location>
</feature>
<evidence type="ECO:0000256" key="8">
    <source>
        <dbReference type="ARBA" id="ARBA00022917"/>
    </source>
</evidence>
<evidence type="ECO:0000256" key="3">
    <source>
        <dbReference type="ARBA" id="ARBA00012739"/>
    </source>
</evidence>
<evidence type="ECO:0000313" key="12">
    <source>
        <dbReference type="EMBL" id="MBB6576386.1"/>
    </source>
</evidence>
<accession>A0ABR6RB66</accession>